<dbReference type="GO" id="GO:0071949">
    <property type="term" value="F:FAD binding"/>
    <property type="evidence" value="ECO:0007669"/>
    <property type="project" value="InterPro"/>
</dbReference>
<dbReference type="GO" id="GO:0008720">
    <property type="term" value="F:D-lactate dehydrogenase (NAD+) activity"/>
    <property type="evidence" value="ECO:0007669"/>
    <property type="project" value="TreeGrafter"/>
</dbReference>
<evidence type="ECO:0000256" key="7">
    <source>
        <dbReference type="ARBA" id="ARBA00023014"/>
    </source>
</evidence>
<dbReference type="OrthoDB" id="9767256at2"/>
<dbReference type="KEGG" id="saci:Sinac_0736"/>
<keyword evidence="5" id="KW-0560">Oxidoreductase</keyword>
<dbReference type="GO" id="GO:0051536">
    <property type="term" value="F:iron-sulfur cluster binding"/>
    <property type="evidence" value="ECO:0007669"/>
    <property type="project" value="UniProtKB-KW"/>
</dbReference>
<dbReference type="InterPro" id="IPR006094">
    <property type="entry name" value="Oxid_FAD_bind_N"/>
</dbReference>
<evidence type="ECO:0000256" key="1">
    <source>
        <dbReference type="ARBA" id="ARBA00001974"/>
    </source>
</evidence>
<dbReference type="PANTHER" id="PTHR11748:SF119">
    <property type="entry name" value="D-2-HYDROXYGLUTARATE DEHYDROGENASE"/>
    <property type="match status" value="1"/>
</dbReference>
<dbReference type="InterPro" id="IPR004113">
    <property type="entry name" value="FAD-bd_oxidored_4_C"/>
</dbReference>
<dbReference type="GO" id="GO:0046872">
    <property type="term" value="F:metal ion binding"/>
    <property type="evidence" value="ECO:0007669"/>
    <property type="project" value="UniProtKB-KW"/>
</dbReference>
<dbReference type="Gene3D" id="1.10.1060.10">
    <property type="entry name" value="Alpha-helical ferredoxin"/>
    <property type="match status" value="1"/>
</dbReference>
<dbReference type="InterPro" id="IPR004017">
    <property type="entry name" value="Cys_rich_dom"/>
</dbReference>
<name>L0D917_SINAD</name>
<dbReference type="Pfam" id="PF02754">
    <property type="entry name" value="CCG"/>
    <property type="match status" value="2"/>
</dbReference>
<dbReference type="STRING" id="886293.Sinac_0736"/>
<dbReference type="PANTHER" id="PTHR11748">
    <property type="entry name" value="D-LACTATE DEHYDROGENASE"/>
    <property type="match status" value="1"/>
</dbReference>
<dbReference type="Pfam" id="PF02913">
    <property type="entry name" value="FAD-oxidase_C"/>
    <property type="match status" value="1"/>
</dbReference>
<dbReference type="SUPFAM" id="SSF46548">
    <property type="entry name" value="alpha-helical ferredoxin"/>
    <property type="match status" value="1"/>
</dbReference>
<keyword evidence="11" id="KW-1185">Reference proteome</keyword>
<evidence type="ECO:0000256" key="3">
    <source>
        <dbReference type="ARBA" id="ARBA00022723"/>
    </source>
</evidence>
<dbReference type="SUPFAM" id="SSF56176">
    <property type="entry name" value="FAD-binding/transporter-associated domain-like"/>
    <property type="match status" value="1"/>
</dbReference>
<dbReference type="eggNOG" id="COG0277">
    <property type="taxonomic scope" value="Bacteria"/>
</dbReference>
<dbReference type="InterPro" id="IPR016164">
    <property type="entry name" value="FAD-linked_Oxase-like_C"/>
</dbReference>
<evidence type="ECO:0000256" key="6">
    <source>
        <dbReference type="ARBA" id="ARBA00023004"/>
    </source>
</evidence>
<evidence type="ECO:0000256" key="5">
    <source>
        <dbReference type="ARBA" id="ARBA00023002"/>
    </source>
</evidence>
<comment type="cofactor">
    <cofactor evidence="1">
        <name>FAD</name>
        <dbReference type="ChEBI" id="CHEBI:57692"/>
    </cofactor>
</comment>
<keyword evidence="4" id="KW-0274">FAD</keyword>
<dbReference type="Pfam" id="PF01565">
    <property type="entry name" value="FAD_binding_4"/>
    <property type="match status" value="1"/>
</dbReference>
<feature type="domain" description="4Fe-4S ferredoxin-type" evidence="8">
    <location>
        <begin position="620"/>
        <end position="652"/>
    </location>
</feature>
<accession>L0D917</accession>
<dbReference type="PROSITE" id="PS51379">
    <property type="entry name" value="4FE4S_FER_2"/>
    <property type="match status" value="1"/>
</dbReference>
<keyword evidence="3" id="KW-0479">Metal-binding</keyword>
<dbReference type="Gene3D" id="3.30.465.10">
    <property type="match status" value="1"/>
</dbReference>
<dbReference type="EMBL" id="CP003364">
    <property type="protein sequence ID" value="AGA25146.1"/>
    <property type="molecule type" value="Genomic_DNA"/>
</dbReference>
<dbReference type="InterPro" id="IPR017896">
    <property type="entry name" value="4Fe4S_Fe-S-bd"/>
</dbReference>
<dbReference type="InterPro" id="IPR009051">
    <property type="entry name" value="Helical_ferredxn"/>
</dbReference>
<keyword evidence="7" id="KW-0411">Iron-sulfur</keyword>
<dbReference type="eggNOG" id="COG0247">
    <property type="taxonomic scope" value="Bacteria"/>
</dbReference>
<dbReference type="Pfam" id="PF13183">
    <property type="entry name" value="Fer4_8"/>
    <property type="match status" value="1"/>
</dbReference>
<dbReference type="GO" id="GO:0004458">
    <property type="term" value="F:D-lactate dehydrogenase (cytochrome) activity"/>
    <property type="evidence" value="ECO:0007669"/>
    <property type="project" value="TreeGrafter"/>
</dbReference>
<dbReference type="InterPro" id="IPR017900">
    <property type="entry name" value="4Fe4S_Fe_S_CS"/>
</dbReference>
<evidence type="ECO:0000313" key="11">
    <source>
        <dbReference type="Proteomes" id="UP000010798"/>
    </source>
</evidence>
<reference evidence="10 11" key="1">
    <citation type="submission" date="2012-02" db="EMBL/GenBank/DDBJ databases">
        <title>Complete sequence of chromosome of Singulisphaera acidiphila DSM 18658.</title>
        <authorList>
            <consortium name="US DOE Joint Genome Institute (JGI-PGF)"/>
            <person name="Lucas S."/>
            <person name="Copeland A."/>
            <person name="Lapidus A."/>
            <person name="Glavina del Rio T."/>
            <person name="Dalin E."/>
            <person name="Tice H."/>
            <person name="Bruce D."/>
            <person name="Goodwin L."/>
            <person name="Pitluck S."/>
            <person name="Peters L."/>
            <person name="Ovchinnikova G."/>
            <person name="Chertkov O."/>
            <person name="Kyrpides N."/>
            <person name="Mavromatis K."/>
            <person name="Ivanova N."/>
            <person name="Brettin T."/>
            <person name="Detter J.C."/>
            <person name="Han C."/>
            <person name="Larimer F."/>
            <person name="Land M."/>
            <person name="Hauser L."/>
            <person name="Markowitz V."/>
            <person name="Cheng J.-F."/>
            <person name="Hugenholtz P."/>
            <person name="Woyke T."/>
            <person name="Wu D."/>
            <person name="Tindall B."/>
            <person name="Pomrenke H."/>
            <person name="Brambilla E."/>
            <person name="Klenk H.-P."/>
            <person name="Eisen J.A."/>
        </authorList>
    </citation>
    <scope>NUCLEOTIDE SEQUENCE [LARGE SCALE GENOMIC DNA]</scope>
    <source>
        <strain evidence="11">ATCC BAA-1392 / DSM 18658 / VKM B-2454 / MOB10</strain>
    </source>
</reference>
<dbReference type="PROSITE" id="PS51387">
    <property type="entry name" value="FAD_PCMH"/>
    <property type="match status" value="1"/>
</dbReference>
<evidence type="ECO:0000259" key="9">
    <source>
        <dbReference type="PROSITE" id="PS51387"/>
    </source>
</evidence>
<dbReference type="InterPro" id="IPR036318">
    <property type="entry name" value="FAD-bd_PCMH-like_sf"/>
</dbReference>
<organism evidence="10 11">
    <name type="scientific">Singulisphaera acidiphila (strain ATCC BAA-1392 / DSM 18658 / VKM B-2454 / MOB10)</name>
    <dbReference type="NCBI Taxonomy" id="886293"/>
    <lineage>
        <taxon>Bacteria</taxon>
        <taxon>Pseudomonadati</taxon>
        <taxon>Planctomycetota</taxon>
        <taxon>Planctomycetia</taxon>
        <taxon>Isosphaerales</taxon>
        <taxon>Isosphaeraceae</taxon>
        <taxon>Singulisphaera</taxon>
    </lineage>
</organism>
<dbReference type="AlphaFoldDB" id="L0D917"/>
<dbReference type="PROSITE" id="PS00198">
    <property type="entry name" value="4FE4S_FER_1"/>
    <property type="match status" value="1"/>
</dbReference>
<dbReference type="Proteomes" id="UP000010798">
    <property type="component" value="Chromosome"/>
</dbReference>
<protein>
    <submittedName>
        <fullName evidence="10">FAD/FMN-dependent dehydrogenase</fullName>
    </submittedName>
</protein>
<dbReference type="GO" id="GO:1903457">
    <property type="term" value="P:lactate catabolic process"/>
    <property type="evidence" value="ECO:0007669"/>
    <property type="project" value="TreeGrafter"/>
</dbReference>
<dbReference type="InterPro" id="IPR016169">
    <property type="entry name" value="FAD-bd_PCMH_sub2"/>
</dbReference>
<feature type="domain" description="FAD-binding PCMH-type" evidence="9">
    <location>
        <begin position="39"/>
        <end position="279"/>
    </location>
</feature>
<dbReference type="InterPro" id="IPR016171">
    <property type="entry name" value="Vanillyl_alc_oxidase_C-sub2"/>
</dbReference>
<dbReference type="Gene3D" id="1.10.45.10">
    <property type="entry name" value="Vanillyl-alcohol Oxidase, Chain A, domain 4"/>
    <property type="match status" value="1"/>
</dbReference>
<gene>
    <name evidence="10" type="ordered locus">Sinac_0736</name>
</gene>
<evidence type="ECO:0000313" key="10">
    <source>
        <dbReference type="EMBL" id="AGA25146.1"/>
    </source>
</evidence>
<evidence type="ECO:0000259" key="8">
    <source>
        <dbReference type="PROSITE" id="PS51379"/>
    </source>
</evidence>
<dbReference type="HOGENOM" id="CLU_010756_0_0_0"/>
<keyword evidence="6" id="KW-0408">Iron</keyword>
<sequence>MTTTTNMQRLQDRLSRETRAEVRFDRGSRGLYSTDASLYQIEPLGVVVPRTAADVVATVRIAADEGVPIVPRGAATSLSGQTIGPAIVLDFSKYLNRVGVVDRDRMTVRVEPGVVLDRLNAHLRPLGLMFGPDVSTSDRATIGGMIGNNSAGARSLRYGKTVDHVLSVDVVLADGTSTTLGPVPATELDALCARPDSVGTIHRVVRDTVARHRAAIEAKFPKILRRVSGYNLDEFVPGLPVRAAGWQDDPWQFNLARLIVGSEGTLAVVQGAELKVVPIPAATGLVVLSFATIPAALDRLEEIVATGPVAVEMLDRMILDLAATHPAYAGRMEFAEGRPAAVLAAQFYADSAEELADRANDLARRFEGRPHVLGVRKSLGGAEKDDFWKVRKAGFSLLMGLVGDSKPVAFVEDTAVAPARLPAFYERFEAIVERQGVEAACYGHADVGCLHIRPILNVKTHEGVESLRTIAREVSDLVVEFEGAMSGEHGDGLARSLWNTKLFGPEVYGAFEAVKRAFDPENRMNPGKVVAAPDPGDNLRISPDYHPHEPESTVFDFSSQGGFARAVEMCSGVGACRKTGTGTMCPSYMVTMEEEHTTRGRANALRMAMTGELGRDGFQNEALHEALDLCLQCKACKSECPSNVDMAKLKAEVLHQVYKEKRVPIGTLLMGHIHRLNPIGSATAPLANWTLQQPSFKWLLEKVAGIDRRRTLPTFARDNLRRWFRRHPVDPRAGTQGSVLLMDDCFTTYNNPEIGRAAVRVLEASGYRVELAGLPCCGRPALSKGLLTLGRDLARENVRRLVGHARKGTPILGCEPSCLLTLVDEYRDFRLGPDADLVAKSSQLVDAFVADPARVPSLPLRPLEEQVLLHGHCQQKALVGTAGTMAALRRIPGLEVKELDSGCCGMAGSFGYEHGHYEVSAALANRVILPAMQANPKARLVAPGFSCRSQVHGLAGHNALHPIELLAEQLTPQEA</sequence>
<proteinExistence type="predicted"/>
<dbReference type="InterPro" id="IPR016166">
    <property type="entry name" value="FAD-bd_PCMH"/>
</dbReference>
<keyword evidence="2" id="KW-0285">Flavoprotein</keyword>
<dbReference type="Gene3D" id="3.30.70.2740">
    <property type="match status" value="1"/>
</dbReference>
<dbReference type="SUPFAM" id="SSF55103">
    <property type="entry name" value="FAD-linked oxidases, C-terminal domain"/>
    <property type="match status" value="1"/>
</dbReference>
<evidence type="ECO:0000256" key="4">
    <source>
        <dbReference type="ARBA" id="ARBA00022827"/>
    </source>
</evidence>
<evidence type="ECO:0000256" key="2">
    <source>
        <dbReference type="ARBA" id="ARBA00022630"/>
    </source>
</evidence>
<dbReference type="RefSeq" id="WP_015244326.1">
    <property type="nucleotide sequence ID" value="NC_019892.1"/>
</dbReference>